<comment type="caution">
    <text evidence="1">The sequence shown here is derived from an EMBL/GenBank/DDBJ whole genome shotgun (WGS) entry which is preliminary data.</text>
</comment>
<dbReference type="EMBL" id="DTGA01000091">
    <property type="protein sequence ID" value="HGB30963.1"/>
    <property type="molecule type" value="Genomic_DNA"/>
</dbReference>
<name>A0A7C3SN83_9BACT</name>
<protein>
    <submittedName>
        <fullName evidence="1">Uncharacterized protein</fullName>
    </submittedName>
</protein>
<accession>A0A7C3SN83</accession>
<proteinExistence type="predicted"/>
<dbReference type="AlphaFoldDB" id="A0A7C3SN83"/>
<organism evidence="1">
    <name type="scientific">Dictyoglomus turgidum</name>
    <dbReference type="NCBI Taxonomy" id="513050"/>
    <lineage>
        <taxon>Bacteria</taxon>
        <taxon>Pseudomonadati</taxon>
        <taxon>Dictyoglomota</taxon>
        <taxon>Dictyoglomia</taxon>
        <taxon>Dictyoglomales</taxon>
        <taxon>Dictyoglomaceae</taxon>
        <taxon>Dictyoglomus</taxon>
    </lineage>
</organism>
<sequence length="78" mass="8835">MDFKVTPGNSVSIEINPKACPFGRNWCTGCIFAKNSGCDLNNLMVNLLFIANKLNQIYLLLEEDKKKRKSKKTKKGKK</sequence>
<gene>
    <name evidence="1" type="ORF">ENV35_03700</name>
</gene>
<evidence type="ECO:0000313" key="1">
    <source>
        <dbReference type="EMBL" id="HGB30963.1"/>
    </source>
</evidence>
<reference evidence="1" key="1">
    <citation type="journal article" date="2020" name="mSystems">
        <title>Genome- and Community-Level Interaction Insights into Carbon Utilization and Element Cycling Functions of Hydrothermarchaeota in Hydrothermal Sediment.</title>
        <authorList>
            <person name="Zhou Z."/>
            <person name="Liu Y."/>
            <person name="Xu W."/>
            <person name="Pan J."/>
            <person name="Luo Z.H."/>
            <person name="Li M."/>
        </authorList>
    </citation>
    <scope>NUCLEOTIDE SEQUENCE [LARGE SCALE GENOMIC DNA]</scope>
    <source>
        <strain evidence="1">SpSt-751</strain>
    </source>
</reference>